<feature type="non-terminal residue" evidence="1">
    <location>
        <position position="1"/>
    </location>
</feature>
<comment type="caution">
    <text evidence="1">The sequence shown here is derived from an EMBL/GenBank/DDBJ whole genome shotgun (WGS) entry which is preliminary data.</text>
</comment>
<accession>A0AAD7GJF5</accession>
<reference evidence="1" key="1">
    <citation type="submission" date="2023-03" db="EMBL/GenBank/DDBJ databases">
        <title>Massive genome expansion in bonnet fungi (Mycena s.s.) driven by repeated elements and novel gene families across ecological guilds.</title>
        <authorList>
            <consortium name="Lawrence Berkeley National Laboratory"/>
            <person name="Harder C.B."/>
            <person name="Miyauchi S."/>
            <person name="Viragh M."/>
            <person name="Kuo A."/>
            <person name="Thoen E."/>
            <person name="Andreopoulos B."/>
            <person name="Lu D."/>
            <person name="Skrede I."/>
            <person name="Drula E."/>
            <person name="Henrissat B."/>
            <person name="Morin E."/>
            <person name="Kohler A."/>
            <person name="Barry K."/>
            <person name="LaButti K."/>
            <person name="Morin E."/>
            <person name="Salamov A."/>
            <person name="Lipzen A."/>
            <person name="Mereny Z."/>
            <person name="Hegedus B."/>
            <person name="Baldrian P."/>
            <person name="Stursova M."/>
            <person name="Weitz H."/>
            <person name="Taylor A."/>
            <person name="Grigoriev I.V."/>
            <person name="Nagy L.G."/>
            <person name="Martin F."/>
            <person name="Kauserud H."/>
        </authorList>
    </citation>
    <scope>NUCLEOTIDE SEQUENCE</scope>
    <source>
        <strain evidence="1">CBHHK067</strain>
    </source>
</reference>
<feature type="non-terminal residue" evidence="1">
    <location>
        <position position="148"/>
    </location>
</feature>
<name>A0AAD7GJF5_MYCRO</name>
<evidence type="ECO:0000313" key="1">
    <source>
        <dbReference type="EMBL" id="KAJ7697853.1"/>
    </source>
</evidence>
<evidence type="ECO:0000313" key="2">
    <source>
        <dbReference type="Proteomes" id="UP001221757"/>
    </source>
</evidence>
<dbReference type="AlphaFoldDB" id="A0AAD7GJF5"/>
<protein>
    <submittedName>
        <fullName evidence="1">Uncharacterized protein</fullName>
    </submittedName>
</protein>
<dbReference type="EMBL" id="JARKIE010000028">
    <property type="protein sequence ID" value="KAJ7697853.1"/>
    <property type="molecule type" value="Genomic_DNA"/>
</dbReference>
<keyword evidence="2" id="KW-1185">Reference proteome</keyword>
<sequence length="148" mass="16713">TPPPVSSDAPRGSYQHDLASGEYPLSWSSLPAMEAWIRNEESANTIELRLKEGSHSHPIGSQNLIYTRIPVATLLQIERDLRDGIRPEVVVRPFSPRARGGVHSEQNLPGLLSQAPWREEFIKQRDVHHIKKKIKAETIRLDPQDGRS</sequence>
<dbReference type="Proteomes" id="UP001221757">
    <property type="component" value="Unassembled WGS sequence"/>
</dbReference>
<proteinExistence type="predicted"/>
<organism evidence="1 2">
    <name type="scientific">Mycena rosella</name>
    <name type="common">Pink bonnet</name>
    <name type="synonym">Agaricus rosellus</name>
    <dbReference type="NCBI Taxonomy" id="1033263"/>
    <lineage>
        <taxon>Eukaryota</taxon>
        <taxon>Fungi</taxon>
        <taxon>Dikarya</taxon>
        <taxon>Basidiomycota</taxon>
        <taxon>Agaricomycotina</taxon>
        <taxon>Agaricomycetes</taxon>
        <taxon>Agaricomycetidae</taxon>
        <taxon>Agaricales</taxon>
        <taxon>Marasmiineae</taxon>
        <taxon>Mycenaceae</taxon>
        <taxon>Mycena</taxon>
    </lineage>
</organism>
<gene>
    <name evidence="1" type="ORF">B0H17DRAFT_858058</name>
</gene>